<evidence type="ECO:0000259" key="4">
    <source>
        <dbReference type="Pfam" id="PF01420"/>
    </source>
</evidence>
<dbReference type="GO" id="GO:0004519">
    <property type="term" value="F:endonuclease activity"/>
    <property type="evidence" value="ECO:0007669"/>
    <property type="project" value="UniProtKB-KW"/>
</dbReference>
<sequence length="104" mass="11645">MDSHIILKNDDVLITKDGSIGKGAIVEKLPKPATLIGGIFVVRPDKRFNKEYISNVFKGSIFADFVNSSKTGTTIKHLNQKHLVEFTIPVPEMKLQNEFAEFVK</sequence>
<evidence type="ECO:0000256" key="2">
    <source>
        <dbReference type="ARBA" id="ARBA00022747"/>
    </source>
</evidence>
<keyword evidence="3" id="KW-0238">DNA-binding</keyword>
<accession>A0A7X2N422</accession>
<name>A0A7X2N422_9FIRM</name>
<dbReference type="Gene3D" id="3.90.220.20">
    <property type="entry name" value="DNA methylase specificity domains"/>
    <property type="match status" value="1"/>
</dbReference>
<dbReference type="EMBL" id="VUMM01000018">
    <property type="protein sequence ID" value="MSS02051.1"/>
    <property type="molecule type" value="Genomic_DNA"/>
</dbReference>
<dbReference type="InterPro" id="IPR000055">
    <property type="entry name" value="Restrct_endonuc_typeI_TRD"/>
</dbReference>
<evidence type="ECO:0000313" key="6">
    <source>
        <dbReference type="Proteomes" id="UP000470082"/>
    </source>
</evidence>
<feature type="domain" description="Type I restriction modification DNA specificity" evidence="4">
    <location>
        <begin position="5"/>
        <end position="103"/>
    </location>
</feature>
<reference evidence="5 6" key="1">
    <citation type="submission" date="2019-08" db="EMBL/GenBank/DDBJ databases">
        <title>In-depth cultivation of the pig gut microbiome towards novel bacterial diversity and tailored functional studies.</title>
        <authorList>
            <person name="Wylensek D."/>
            <person name="Hitch T.C.A."/>
            <person name="Clavel T."/>
        </authorList>
    </citation>
    <scope>NUCLEOTIDE SEQUENCE [LARGE SCALE GENOMIC DNA]</scope>
    <source>
        <strain evidence="5 6">LKV-178-WT-2G</strain>
    </source>
</reference>
<evidence type="ECO:0000313" key="5">
    <source>
        <dbReference type="EMBL" id="MSS02051.1"/>
    </source>
</evidence>
<dbReference type="PANTHER" id="PTHR30408:SF12">
    <property type="entry name" value="TYPE I RESTRICTION ENZYME MJAVIII SPECIFICITY SUBUNIT"/>
    <property type="match status" value="1"/>
</dbReference>
<protein>
    <submittedName>
        <fullName evidence="5">Restriction endonuclease subunit S</fullName>
    </submittedName>
</protein>
<keyword evidence="5" id="KW-0255">Endonuclease</keyword>
<dbReference type="Pfam" id="PF01420">
    <property type="entry name" value="Methylase_S"/>
    <property type="match status" value="1"/>
</dbReference>
<dbReference type="SUPFAM" id="SSF116734">
    <property type="entry name" value="DNA methylase specificity domain"/>
    <property type="match status" value="1"/>
</dbReference>
<keyword evidence="6" id="KW-1185">Reference proteome</keyword>
<dbReference type="GO" id="GO:0009307">
    <property type="term" value="P:DNA restriction-modification system"/>
    <property type="evidence" value="ECO:0007669"/>
    <property type="project" value="UniProtKB-KW"/>
</dbReference>
<organism evidence="5 6">
    <name type="scientific">Floccifex porci</name>
    <dbReference type="NCBI Taxonomy" id="2606629"/>
    <lineage>
        <taxon>Bacteria</taxon>
        <taxon>Bacillati</taxon>
        <taxon>Bacillota</taxon>
        <taxon>Erysipelotrichia</taxon>
        <taxon>Erysipelotrichales</taxon>
        <taxon>Erysipelotrichaceae</taxon>
        <taxon>Floccifex</taxon>
    </lineage>
</organism>
<dbReference type="Proteomes" id="UP000470082">
    <property type="component" value="Unassembled WGS sequence"/>
</dbReference>
<dbReference type="CDD" id="cd16961">
    <property type="entry name" value="RMtype1_S_TRD-CR_like"/>
    <property type="match status" value="1"/>
</dbReference>
<dbReference type="PANTHER" id="PTHR30408">
    <property type="entry name" value="TYPE-1 RESTRICTION ENZYME ECOKI SPECIFICITY PROTEIN"/>
    <property type="match status" value="1"/>
</dbReference>
<gene>
    <name evidence="5" type="ORF">FYJ50_08110</name>
</gene>
<comment type="caution">
    <text evidence="5">The sequence shown here is derived from an EMBL/GenBank/DDBJ whole genome shotgun (WGS) entry which is preliminary data.</text>
</comment>
<keyword evidence="5" id="KW-0540">Nuclease</keyword>
<keyword evidence="2" id="KW-0680">Restriction system</keyword>
<evidence type="ECO:0000256" key="1">
    <source>
        <dbReference type="ARBA" id="ARBA00010923"/>
    </source>
</evidence>
<dbReference type="AlphaFoldDB" id="A0A7X2N422"/>
<keyword evidence="5" id="KW-0378">Hydrolase</keyword>
<dbReference type="InterPro" id="IPR044946">
    <property type="entry name" value="Restrct_endonuc_typeI_TRD_sf"/>
</dbReference>
<dbReference type="GO" id="GO:0003677">
    <property type="term" value="F:DNA binding"/>
    <property type="evidence" value="ECO:0007669"/>
    <property type="project" value="UniProtKB-KW"/>
</dbReference>
<comment type="similarity">
    <text evidence="1">Belongs to the type-I restriction system S methylase family.</text>
</comment>
<proteinExistence type="inferred from homology"/>
<dbReference type="InterPro" id="IPR052021">
    <property type="entry name" value="Type-I_RS_S_subunit"/>
</dbReference>
<evidence type="ECO:0000256" key="3">
    <source>
        <dbReference type="ARBA" id="ARBA00023125"/>
    </source>
</evidence>